<comment type="caution">
    <text evidence="5">The sequence shown here is derived from an EMBL/GenBank/DDBJ whole genome shotgun (WGS) entry which is preliminary data.</text>
</comment>
<evidence type="ECO:0000259" key="4">
    <source>
        <dbReference type="SMART" id="SM00761"/>
    </source>
</evidence>
<dbReference type="SMART" id="SM00761">
    <property type="entry name" value="HDAC_interact"/>
    <property type="match status" value="1"/>
</dbReference>
<comment type="subcellular location">
    <subcellularLocation>
        <location evidence="2">Nucleus</location>
    </subcellularLocation>
</comment>
<feature type="domain" description="Histone deacetylase interacting" evidence="4">
    <location>
        <begin position="286"/>
        <end position="386"/>
    </location>
</feature>
<evidence type="ECO:0000256" key="1">
    <source>
        <dbReference type="ARBA" id="ARBA00022491"/>
    </source>
</evidence>
<keyword evidence="2" id="KW-0539">Nucleus</keyword>
<dbReference type="Pfam" id="PF08295">
    <property type="entry name" value="Sin3_corepress"/>
    <property type="match status" value="1"/>
</dbReference>
<organism evidence="5 6">
    <name type="scientific">Eragrostis curvula</name>
    <name type="common">weeping love grass</name>
    <dbReference type="NCBI Taxonomy" id="38414"/>
    <lineage>
        <taxon>Eukaryota</taxon>
        <taxon>Viridiplantae</taxon>
        <taxon>Streptophyta</taxon>
        <taxon>Embryophyta</taxon>
        <taxon>Tracheophyta</taxon>
        <taxon>Spermatophyta</taxon>
        <taxon>Magnoliopsida</taxon>
        <taxon>Liliopsida</taxon>
        <taxon>Poales</taxon>
        <taxon>Poaceae</taxon>
        <taxon>PACMAD clade</taxon>
        <taxon>Chloridoideae</taxon>
        <taxon>Eragrostideae</taxon>
        <taxon>Eragrostidinae</taxon>
        <taxon>Eragrostis</taxon>
    </lineage>
</organism>
<gene>
    <name evidence="5" type="ORF">EJB05_57572</name>
</gene>
<dbReference type="InterPro" id="IPR003822">
    <property type="entry name" value="PAH"/>
</dbReference>
<keyword evidence="1" id="KW-0678">Repressor</keyword>
<protein>
    <recommendedName>
        <fullName evidence="4">Histone deacetylase interacting domain-containing protein</fullName>
    </recommendedName>
</protein>
<dbReference type="PROSITE" id="PS51477">
    <property type="entry name" value="PAH"/>
    <property type="match status" value="1"/>
</dbReference>
<dbReference type="PANTHER" id="PTHR12346:SF25">
    <property type="entry name" value="OS05G0588700 PROTEIN"/>
    <property type="match status" value="1"/>
</dbReference>
<dbReference type="Proteomes" id="UP000324897">
    <property type="component" value="Unassembled WGS sequence"/>
</dbReference>
<dbReference type="Pfam" id="PF16879">
    <property type="entry name" value="Sin3a_C"/>
    <property type="match status" value="1"/>
</dbReference>
<dbReference type="InterPro" id="IPR013194">
    <property type="entry name" value="HDAC_interact_dom"/>
</dbReference>
<reference evidence="5 6" key="1">
    <citation type="journal article" date="2019" name="Sci. Rep.">
        <title>A high-quality genome of Eragrostis curvula grass provides insights into Poaceae evolution and supports new strategies to enhance forage quality.</title>
        <authorList>
            <person name="Carballo J."/>
            <person name="Santos B.A.C.M."/>
            <person name="Zappacosta D."/>
            <person name="Garbus I."/>
            <person name="Selva J.P."/>
            <person name="Gallo C.A."/>
            <person name="Diaz A."/>
            <person name="Albertini E."/>
            <person name="Caccamo M."/>
            <person name="Echenique V."/>
        </authorList>
    </citation>
    <scope>NUCLEOTIDE SEQUENCE [LARGE SCALE GENOMIC DNA]</scope>
    <source>
        <strain evidence="6">cv. Victoria</strain>
        <tissue evidence="5">Leaf</tissue>
    </source>
</reference>
<dbReference type="GO" id="GO:0003714">
    <property type="term" value="F:transcription corepressor activity"/>
    <property type="evidence" value="ECO:0007669"/>
    <property type="project" value="InterPro"/>
</dbReference>
<dbReference type="InterPro" id="IPR039774">
    <property type="entry name" value="Sin3-like"/>
</dbReference>
<dbReference type="GO" id="GO:0000118">
    <property type="term" value="C:histone deacetylase complex"/>
    <property type="evidence" value="ECO:0007669"/>
    <property type="project" value="TreeGrafter"/>
</dbReference>
<name>A0A5J9SD45_9POAL</name>
<evidence type="ECO:0000256" key="2">
    <source>
        <dbReference type="PROSITE-ProRule" id="PRU00810"/>
    </source>
</evidence>
<dbReference type="GO" id="GO:0000122">
    <property type="term" value="P:negative regulation of transcription by RNA polymerase II"/>
    <property type="evidence" value="ECO:0007669"/>
    <property type="project" value="TreeGrafter"/>
</dbReference>
<proteinExistence type="predicted"/>
<feature type="region of interest" description="Disordered" evidence="3">
    <location>
        <begin position="796"/>
        <end position="855"/>
    </location>
</feature>
<feature type="compositionally biased region" description="Polar residues" evidence="3">
    <location>
        <begin position="796"/>
        <end position="805"/>
    </location>
</feature>
<sequence>MAPSEEPGGDSDRLKRAVETHSIETMKLLLLAKEELGDPAYKDKLVKTAKEIVKRSANPDDGITIEKRKEILSEVFVGRTRLLNSFHHFLQGRDPFHDEVPVPQDPRQFLAKVKASPYISDEDYIDLLSTLRQFSKTRTMTVEDIYQKAKRIMRHCPEFIEIFKTYLPPHLSGPLPIEQPCGSPKPSPMGKELLSFITPDANNSLDAIRIKATNISTNVSQLEYPGDQNFEGFEYPLGKKHTQMPMKEGDGKSLVAEEYEGDKIDPLPDWSPSRENELPPKVDLSICTPCTPSYCLLPEDRLTLQSSYRTELGRSIFNDTMVSVASGTEDCFKFRTKNQYEENVIKCEDDMFESDMLLQRFRATAEFIGHLQDQVDSDMKIQERLTPLHRRCIEQLYDDHGLDVIDALSETQNTSASLAVLHYRLNQKIEDLSVARLSLHKTCKSIIADNYYRSLDYRSSSFKQLDAKRMTPKALLAEAKGNNMKRLSAGVKHFSSSCNHQSLLASDDAHNSTDVHIHEDIKSIVAYAYHKKYSSEHKPVMIWTKLVQPFVSANCRLPDLNGTVAPTEACERCGLSKNFLKSILSAFVAKNFPLSSKTGECLGNKSTSVDDGCKLEIEEGEFIPCSPNVQMDAMLGPLNKAASYDVAAPSGDGLGFQLPESSICNRDNKADVQQESREGSNVEMGSLAYSKRVTEGYDVKGAKTCCSLVMLCRLHQMLYERLLVSKVLSREARAKALSRGLLTYDLYEEFKGELLKLLNGSTDSSNFEKYCLHFLGPGSYVLFTLDKLIGQVISQSPDRASNGSMEQDPDEEGKISKLHGTTVKPKQNLFHRRKKRKLDNSPARLSQPGVDDSNS</sequence>
<keyword evidence="6" id="KW-1185">Reference proteome</keyword>
<dbReference type="GO" id="GO:0000785">
    <property type="term" value="C:chromatin"/>
    <property type="evidence" value="ECO:0007669"/>
    <property type="project" value="TreeGrafter"/>
</dbReference>
<accession>A0A5J9SD45</accession>
<evidence type="ECO:0000313" key="5">
    <source>
        <dbReference type="EMBL" id="TVT97200.1"/>
    </source>
</evidence>
<dbReference type="OrthoDB" id="10265969at2759"/>
<dbReference type="PANTHER" id="PTHR12346">
    <property type="entry name" value="SIN3B-RELATED"/>
    <property type="match status" value="1"/>
</dbReference>
<dbReference type="Gramene" id="TVT97200">
    <property type="protein sequence ID" value="TVT97200"/>
    <property type="gene ID" value="EJB05_57572"/>
</dbReference>
<evidence type="ECO:0000256" key="3">
    <source>
        <dbReference type="SAM" id="MobiDB-lite"/>
    </source>
</evidence>
<dbReference type="AlphaFoldDB" id="A0A5J9SD45"/>
<dbReference type="InterPro" id="IPR031693">
    <property type="entry name" value="Sin3_C"/>
</dbReference>
<dbReference type="EMBL" id="RWGY01001056">
    <property type="protein sequence ID" value="TVT97200.1"/>
    <property type="molecule type" value="Genomic_DNA"/>
</dbReference>
<evidence type="ECO:0000313" key="6">
    <source>
        <dbReference type="Proteomes" id="UP000324897"/>
    </source>
</evidence>